<comment type="function">
    <text evidence="12">Catalyzes the attachment of alanine to tRNA(Ala) in a two-step reaction: alanine is first activated by ATP to form Ala-AMP and then transferred to the acceptor end of tRNA(Ala). Also edits incorrectly charged tRNA(Ala) via its editing domain.</text>
</comment>
<dbReference type="InterPro" id="IPR018164">
    <property type="entry name" value="Ala-tRNA-synth_IIc_N"/>
</dbReference>
<gene>
    <name evidence="12" type="primary">ALA1</name>
    <name evidence="14" type="ORF">CALVIDRAFT_538046</name>
</gene>
<name>A0A167LFT8_CALVF</name>
<dbReference type="HAMAP" id="MF_00036_B">
    <property type="entry name" value="Ala_tRNA_synth_B"/>
    <property type="match status" value="1"/>
</dbReference>
<feature type="binding site" evidence="12">
    <location>
        <position position="733"/>
    </location>
    <ligand>
        <name>Zn(2+)</name>
        <dbReference type="ChEBI" id="CHEBI:29105"/>
    </ligand>
</feature>
<keyword evidence="12" id="KW-0496">Mitochondrion</keyword>
<dbReference type="GO" id="GO:0000049">
    <property type="term" value="F:tRNA binding"/>
    <property type="evidence" value="ECO:0007669"/>
    <property type="project" value="UniProtKB-KW"/>
</dbReference>
<keyword evidence="2 12" id="KW-0820">tRNA-binding</keyword>
<comment type="cofactor">
    <cofactor evidence="12">
        <name>Zn(2+)</name>
        <dbReference type="ChEBI" id="CHEBI:29105"/>
    </cofactor>
    <text evidence="12">Binds 1 zinc ion per subunit.</text>
</comment>
<evidence type="ECO:0000256" key="8">
    <source>
        <dbReference type="ARBA" id="ARBA00022884"/>
    </source>
</evidence>
<dbReference type="GO" id="GO:0008270">
    <property type="term" value="F:zinc ion binding"/>
    <property type="evidence" value="ECO:0007669"/>
    <property type="project" value="UniProtKB-UniRule"/>
</dbReference>
<dbReference type="Pfam" id="PF01411">
    <property type="entry name" value="tRNA-synt_2c"/>
    <property type="match status" value="1"/>
</dbReference>
<dbReference type="InterPro" id="IPR059090">
    <property type="entry name" value="ALA1_helical"/>
</dbReference>
<feature type="binding site" evidence="12">
    <location>
        <position position="610"/>
    </location>
    <ligand>
        <name>Zn(2+)</name>
        <dbReference type="ChEBI" id="CHEBI:29105"/>
    </ligand>
</feature>
<dbReference type="Gene3D" id="3.10.310.40">
    <property type="match status" value="1"/>
</dbReference>
<dbReference type="InterPro" id="IPR012947">
    <property type="entry name" value="tRNA_SAD"/>
</dbReference>
<comment type="subunit">
    <text evidence="12">Monomer.</text>
</comment>
<dbReference type="SUPFAM" id="SSF101353">
    <property type="entry name" value="Putative anticodon-binding domain of alanyl-tRNA synthetase (AlaRS)"/>
    <property type="match status" value="1"/>
</dbReference>
<feature type="domain" description="Alanyl-transfer RNA synthetases family profile" evidence="13">
    <location>
        <begin position="16"/>
        <end position="772"/>
    </location>
</feature>
<dbReference type="NCBIfam" id="TIGR00344">
    <property type="entry name" value="alaS"/>
    <property type="match status" value="1"/>
</dbReference>
<dbReference type="InterPro" id="IPR009000">
    <property type="entry name" value="Transl_B-barrel_sf"/>
</dbReference>
<protein>
    <recommendedName>
        <fullName evidence="12">Alanine--tRNA ligase</fullName>
        <ecNumber evidence="12">6.1.1.7</ecNumber>
    </recommendedName>
    <alternativeName>
        <fullName evidence="12">Alanyl-tRNA synthetase</fullName>
        <shortName evidence="12">AlaRS</shortName>
    </alternativeName>
</protein>
<dbReference type="OrthoDB" id="2423964at2759"/>
<keyword evidence="4 12" id="KW-0479">Metal-binding</keyword>
<dbReference type="Gene3D" id="3.30.980.10">
    <property type="entry name" value="Threonyl-trna Synthetase, Chain A, domain 2"/>
    <property type="match status" value="1"/>
</dbReference>
<keyword evidence="5 12" id="KW-0547">Nucleotide-binding</keyword>
<dbReference type="SUPFAM" id="SSF55681">
    <property type="entry name" value="Class II aaRS and biotin synthetases"/>
    <property type="match status" value="1"/>
</dbReference>
<dbReference type="SUPFAM" id="SSF50447">
    <property type="entry name" value="Translation proteins"/>
    <property type="match status" value="1"/>
</dbReference>
<organism evidence="14 15">
    <name type="scientific">Calocera viscosa (strain TUFC12733)</name>
    <dbReference type="NCBI Taxonomy" id="1330018"/>
    <lineage>
        <taxon>Eukaryota</taxon>
        <taxon>Fungi</taxon>
        <taxon>Dikarya</taxon>
        <taxon>Basidiomycota</taxon>
        <taxon>Agaricomycotina</taxon>
        <taxon>Dacrymycetes</taxon>
        <taxon>Dacrymycetales</taxon>
        <taxon>Dacrymycetaceae</taxon>
        <taxon>Calocera</taxon>
    </lineage>
</organism>
<dbReference type="PRINTS" id="PR00980">
    <property type="entry name" value="TRNASYNTHALA"/>
</dbReference>
<comment type="subcellular location">
    <subcellularLocation>
        <location evidence="12">Mitochondrion</location>
    </subcellularLocation>
    <subcellularLocation>
        <location evidence="12">Cytoplasm</location>
    </subcellularLocation>
</comment>
<dbReference type="CDD" id="cd00673">
    <property type="entry name" value="AlaRS_core"/>
    <property type="match status" value="1"/>
</dbReference>
<evidence type="ECO:0000256" key="3">
    <source>
        <dbReference type="ARBA" id="ARBA00022598"/>
    </source>
</evidence>
<keyword evidence="10 12" id="KW-0030">Aminoacyl-tRNA synthetase</keyword>
<dbReference type="GO" id="GO:0005739">
    <property type="term" value="C:mitochondrion"/>
    <property type="evidence" value="ECO:0007669"/>
    <property type="project" value="UniProtKB-SubCell"/>
</dbReference>
<dbReference type="EMBL" id="KV417288">
    <property type="protein sequence ID" value="KZO95648.1"/>
    <property type="molecule type" value="Genomic_DNA"/>
</dbReference>
<dbReference type="EC" id="6.1.1.7" evidence="12"/>
<evidence type="ECO:0000313" key="14">
    <source>
        <dbReference type="EMBL" id="KZO95648.1"/>
    </source>
</evidence>
<dbReference type="InterPro" id="IPR050058">
    <property type="entry name" value="Ala-tRNA_ligase"/>
</dbReference>
<evidence type="ECO:0000256" key="7">
    <source>
        <dbReference type="ARBA" id="ARBA00022840"/>
    </source>
</evidence>
<dbReference type="STRING" id="1330018.A0A167LFT8"/>
<dbReference type="GO" id="GO:0005524">
    <property type="term" value="F:ATP binding"/>
    <property type="evidence" value="ECO:0007669"/>
    <property type="project" value="UniProtKB-UniRule"/>
</dbReference>
<evidence type="ECO:0000259" key="13">
    <source>
        <dbReference type="PROSITE" id="PS50860"/>
    </source>
</evidence>
<keyword evidence="7 12" id="KW-0067">ATP-binding</keyword>
<dbReference type="Pfam" id="PF07973">
    <property type="entry name" value="tRNA_SAD"/>
    <property type="match status" value="1"/>
</dbReference>
<dbReference type="InterPro" id="IPR018165">
    <property type="entry name" value="Ala-tRNA-synth_IIc_core"/>
</dbReference>
<evidence type="ECO:0000256" key="12">
    <source>
        <dbReference type="HAMAP-Rule" id="MF_03133"/>
    </source>
</evidence>
<dbReference type="Gene3D" id="3.30.930.10">
    <property type="entry name" value="Bira Bifunctional Protein, Domain 2"/>
    <property type="match status" value="1"/>
</dbReference>
<dbReference type="Pfam" id="PF02272">
    <property type="entry name" value="DHHA1"/>
    <property type="match status" value="1"/>
</dbReference>
<feature type="binding site" evidence="12">
    <location>
        <position position="614"/>
    </location>
    <ligand>
        <name>Zn(2+)</name>
        <dbReference type="ChEBI" id="CHEBI:29105"/>
    </ligand>
</feature>
<dbReference type="InterPro" id="IPR045864">
    <property type="entry name" value="aa-tRNA-synth_II/BPL/LPL"/>
</dbReference>
<evidence type="ECO:0000313" key="15">
    <source>
        <dbReference type="Proteomes" id="UP000076738"/>
    </source>
</evidence>
<evidence type="ECO:0000256" key="1">
    <source>
        <dbReference type="ARBA" id="ARBA00008429"/>
    </source>
</evidence>
<proteinExistence type="inferred from homology"/>
<dbReference type="PROSITE" id="PS50860">
    <property type="entry name" value="AA_TRNA_LIGASE_II_ALA"/>
    <property type="match status" value="1"/>
</dbReference>
<reference evidence="14 15" key="1">
    <citation type="journal article" date="2016" name="Mol. Biol. Evol.">
        <title>Comparative Genomics of Early-Diverging Mushroom-Forming Fungi Provides Insights into the Origins of Lignocellulose Decay Capabilities.</title>
        <authorList>
            <person name="Nagy L.G."/>
            <person name="Riley R."/>
            <person name="Tritt A."/>
            <person name="Adam C."/>
            <person name="Daum C."/>
            <person name="Floudas D."/>
            <person name="Sun H."/>
            <person name="Yadav J.S."/>
            <person name="Pangilinan J."/>
            <person name="Larsson K.H."/>
            <person name="Matsuura K."/>
            <person name="Barry K."/>
            <person name="Labutti K."/>
            <person name="Kuo R."/>
            <person name="Ohm R.A."/>
            <person name="Bhattacharya S.S."/>
            <person name="Shirouzu T."/>
            <person name="Yoshinaga Y."/>
            <person name="Martin F.M."/>
            <person name="Grigoriev I.V."/>
            <person name="Hibbett D.S."/>
        </authorList>
    </citation>
    <scope>NUCLEOTIDE SEQUENCE [LARGE SCALE GENOMIC DNA]</scope>
    <source>
        <strain evidence="14 15">TUFC12733</strain>
    </source>
</reference>
<keyword evidence="3 12" id="KW-0436">Ligase</keyword>
<dbReference type="InterPro" id="IPR023033">
    <property type="entry name" value="Ala_tRNA_ligase_euk/bac"/>
</dbReference>
<dbReference type="FunFam" id="3.30.930.10:FF:000011">
    <property type="entry name" value="Alanine--tRNA ligase, cytoplasmic"/>
    <property type="match status" value="1"/>
</dbReference>
<dbReference type="AlphaFoldDB" id="A0A167LFT8"/>
<evidence type="ECO:0000256" key="10">
    <source>
        <dbReference type="ARBA" id="ARBA00023146"/>
    </source>
</evidence>
<dbReference type="FunFam" id="3.10.310.40:FF:000001">
    <property type="entry name" value="Alanine--tRNA ligase"/>
    <property type="match status" value="1"/>
</dbReference>
<keyword evidence="6 12" id="KW-0862">Zinc</keyword>
<dbReference type="Gene3D" id="2.40.30.130">
    <property type="match status" value="1"/>
</dbReference>
<dbReference type="GO" id="GO:0070143">
    <property type="term" value="P:mitochondrial alanyl-tRNA aminoacylation"/>
    <property type="evidence" value="ECO:0007669"/>
    <property type="project" value="UniProtKB-UniRule"/>
</dbReference>
<dbReference type="SMART" id="SM00863">
    <property type="entry name" value="tRNA_SAD"/>
    <property type="match status" value="1"/>
</dbReference>
<dbReference type="FunFam" id="3.30.980.10:FF:000004">
    <property type="entry name" value="Alanine--tRNA ligase, cytoplasmic"/>
    <property type="match status" value="1"/>
</dbReference>
<dbReference type="InterPro" id="IPR003156">
    <property type="entry name" value="DHHA1_dom"/>
</dbReference>
<evidence type="ECO:0000256" key="2">
    <source>
        <dbReference type="ARBA" id="ARBA00022555"/>
    </source>
</evidence>
<dbReference type="InterPro" id="IPR002318">
    <property type="entry name" value="Ala-tRNA-lgiase_IIc"/>
</dbReference>
<sequence>MTTATAVSTVGPYGDWPADKVRATFIDYFKQRGHTFWPSSSTIPYEDPTLLFANAGMNQYKAIFLGTVDPHSEMSKLKRAVNSQKCIRAGGKHNDLEDVGKDTYHHTFFEMLGNWSFGDYFKKDAIKFSWELLTEVYGLPKDRLYVTYFEGDPKQNLEPDLEARQYWLDVGVPEAQILTGDAKDNFWEMGATGPCGPCSEIHFDRIGGRNASHLVNQDDPNVLEIWNNVFIQFNREESGSLRELPAKHVDTGMGFERLVSCLQDRPSNYDTDVFHPIFVRIQELTGARPYTGKLGEEDVDGIDTAYRVVADHVRTLTFALSDGGVPNNVGRGYVLRRILRRGARYVRKKFGVPIGSFFSSLAPTVSEQMGHFFPEITKKMGDIKEILDEEEESFSRTLDRGERLFEDYVAAAKEKGSTSLNGRDVWRLYDTYGFPVDLTRLMAEELHFTIDEQEFEEARLQSLEASKASHKKGDKDEVKLDVHDIASLEKNSLVPKTDDSAKFGLGNITATVKAIYHNKAFHESTSAIPEGAPFGILLDRTSFYAEAGGQEYDTGSIIIDGKAEFDVQNVQVYNGYVLHSGELKYGQLSVGNEVISSYDELRRWPLRNNHTGTHILNFALRDILGDHIDQKGSLVAPTKLRFDFSHKAQVALDDMEKIEEICNAWIKKDVKVFSQDVDLRTAQEIAGVRAVFGEAYPDPVRVVSLGYEVKDIVRDVQNPKWRGTSIEFCGGTHVAKTGDIKSLIITEESGIAKGIRRIIAVTGEDANEVTRVADSFEARLNQIERSSGKEKDASLKAYTFELGQADISALRKAALKERFAKIRKAFDEANKAQQTALTKEIVENMNKFFQEKPNENIYVASLDTLEGNTKIMQTIAQHARTLDKAVYLFSIDGPSGKIAHLNFVPKRNISKSFSAKTWANSIAAILGGKAGGKDDVAQGVGTNVDKLGEALETAEKLYREAP</sequence>
<accession>A0A167LFT8</accession>
<dbReference type="InterPro" id="IPR018162">
    <property type="entry name" value="Ala-tRNA-ligase_IIc_anticod-bd"/>
</dbReference>
<keyword evidence="9 12" id="KW-0648">Protein biosynthesis</keyword>
<dbReference type="PANTHER" id="PTHR11777">
    <property type="entry name" value="ALANYL-TRNA SYNTHETASE"/>
    <property type="match status" value="1"/>
</dbReference>
<evidence type="ECO:0000256" key="4">
    <source>
        <dbReference type="ARBA" id="ARBA00022723"/>
    </source>
</evidence>
<evidence type="ECO:0000256" key="11">
    <source>
        <dbReference type="ARBA" id="ARBA00048300"/>
    </source>
</evidence>
<evidence type="ECO:0000256" key="6">
    <source>
        <dbReference type="ARBA" id="ARBA00022833"/>
    </source>
</evidence>
<dbReference type="Proteomes" id="UP000076738">
    <property type="component" value="Unassembled WGS sequence"/>
</dbReference>
<comment type="domain">
    <text evidence="12">Consists of three domains; the N-terminal catalytic domain, the editing domain and the C-terminal C-Ala domain. The editing domain removes incorrectly charged amino acids, while the C-Ala domain, along with tRNA(Ala), serves as a bridge to cooperatively bring together the editing and aminoacylation centers thus stimulating deacylation of misacylated tRNAs.</text>
</comment>
<dbReference type="InterPro" id="IPR018163">
    <property type="entry name" value="Thr/Ala-tRNA-synth_IIc_edit"/>
</dbReference>
<keyword evidence="15" id="KW-1185">Reference proteome</keyword>
<dbReference type="SUPFAM" id="SSF55186">
    <property type="entry name" value="ThrRS/AlaRS common domain"/>
    <property type="match status" value="1"/>
</dbReference>
<keyword evidence="8 12" id="KW-0694">RNA-binding</keyword>
<dbReference type="GO" id="GO:0004813">
    <property type="term" value="F:alanine-tRNA ligase activity"/>
    <property type="evidence" value="ECO:0007669"/>
    <property type="project" value="UniProtKB-UniRule"/>
</dbReference>
<keyword evidence="12" id="KW-0963">Cytoplasm</keyword>
<comment type="catalytic activity">
    <reaction evidence="11 12">
        <text>tRNA(Ala) + L-alanine + ATP = L-alanyl-tRNA(Ala) + AMP + diphosphate</text>
        <dbReference type="Rhea" id="RHEA:12540"/>
        <dbReference type="Rhea" id="RHEA-COMP:9657"/>
        <dbReference type="Rhea" id="RHEA-COMP:9923"/>
        <dbReference type="ChEBI" id="CHEBI:30616"/>
        <dbReference type="ChEBI" id="CHEBI:33019"/>
        <dbReference type="ChEBI" id="CHEBI:57972"/>
        <dbReference type="ChEBI" id="CHEBI:78442"/>
        <dbReference type="ChEBI" id="CHEBI:78497"/>
        <dbReference type="ChEBI" id="CHEBI:456215"/>
        <dbReference type="EC" id="6.1.1.7"/>
    </reaction>
</comment>
<evidence type="ECO:0000256" key="5">
    <source>
        <dbReference type="ARBA" id="ARBA00022741"/>
    </source>
</evidence>
<dbReference type="FunFam" id="2.40.30.130:FF:000004">
    <property type="entry name" value="Alanine--tRNA ligase"/>
    <property type="match status" value="1"/>
</dbReference>
<dbReference type="Pfam" id="PF26023">
    <property type="entry name" value="ALA1"/>
    <property type="match status" value="1"/>
</dbReference>
<dbReference type="GO" id="GO:0002161">
    <property type="term" value="F:aminoacyl-tRNA deacylase activity"/>
    <property type="evidence" value="ECO:0007669"/>
    <property type="project" value="TreeGrafter"/>
</dbReference>
<evidence type="ECO:0000256" key="9">
    <source>
        <dbReference type="ARBA" id="ARBA00022917"/>
    </source>
</evidence>
<comment type="similarity">
    <text evidence="1">Belongs to the class-II aminoacyl-tRNA synthetase family. Alax-L subfamily.</text>
</comment>
<feature type="binding site" evidence="12">
    <location>
        <position position="729"/>
    </location>
    <ligand>
        <name>Zn(2+)</name>
        <dbReference type="ChEBI" id="CHEBI:29105"/>
    </ligand>
</feature>
<dbReference type="PANTHER" id="PTHR11777:SF9">
    <property type="entry name" value="ALANINE--TRNA LIGASE, CYTOPLASMIC"/>
    <property type="match status" value="1"/>
</dbReference>